<organism evidence="1">
    <name type="scientific">bioreactor metagenome</name>
    <dbReference type="NCBI Taxonomy" id="1076179"/>
    <lineage>
        <taxon>unclassified sequences</taxon>
        <taxon>metagenomes</taxon>
        <taxon>ecological metagenomes</taxon>
    </lineage>
</organism>
<name>A0A644XY43_9ZZZZ</name>
<protein>
    <submittedName>
        <fullName evidence="1">Uncharacterized protein</fullName>
    </submittedName>
</protein>
<dbReference type="AlphaFoldDB" id="A0A644XY43"/>
<evidence type="ECO:0000313" key="1">
    <source>
        <dbReference type="EMBL" id="MPM20581.1"/>
    </source>
</evidence>
<accession>A0A644XY43</accession>
<sequence length="82" mass="9688">MNHYFAVRFIFIVENDSSFFRFDFHEFKNIFHQSRKVKIGKIHFHGAAFQPGDFIQIVDDGNKPLNVFGSALQIFYIDFVIL</sequence>
<proteinExistence type="predicted"/>
<reference evidence="1" key="1">
    <citation type="submission" date="2019-08" db="EMBL/GenBank/DDBJ databases">
        <authorList>
            <person name="Kucharzyk K."/>
            <person name="Murdoch R.W."/>
            <person name="Higgins S."/>
            <person name="Loffler F."/>
        </authorList>
    </citation>
    <scope>NUCLEOTIDE SEQUENCE</scope>
</reference>
<dbReference type="EMBL" id="VSSQ01003415">
    <property type="protein sequence ID" value="MPM20581.1"/>
    <property type="molecule type" value="Genomic_DNA"/>
</dbReference>
<gene>
    <name evidence="1" type="ORF">SDC9_67012</name>
</gene>
<comment type="caution">
    <text evidence="1">The sequence shown here is derived from an EMBL/GenBank/DDBJ whole genome shotgun (WGS) entry which is preliminary data.</text>
</comment>